<reference evidence="1 2" key="1">
    <citation type="submission" date="2014-09" db="EMBL/GenBank/DDBJ databases">
        <authorList>
            <person name="Magalhaes I.L.F."/>
            <person name="Oliveira U."/>
            <person name="Santos F.R."/>
            <person name="Vidigal T.H.D.A."/>
            <person name="Brescovit A.D."/>
            <person name="Santos A.J."/>
        </authorList>
    </citation>
    <scope>NUCLEOTIDE SEQUENCE [LARGE SCALE GENOMIC DNA]</scope>
</reference>
<sequence length="79" mass="8771">MQPHTRYTQHSPRFPCCMIVHPPSPLIALPLSLASLNEAAFQAVPPARWPPAHLTHRPLHSKALLAELGCLDGCSKWEE</sequence>
<evidence type="ECO:0000313" key="2">
    <source>
        <dbReference type="Proteomes" id="UP000054845"/>
    </source>
</evidence>
<proteinExistence type="predicted"/>
<keyword evidence="2" id="KW-1185">Reference proteome</keyword>
<protein>
    <submittedName>
        <fullName evidence="1">Uncharacterized protein</fullName>
    </submittedName>
</protein>
<dbReference type="EMBL" id="CCYA01000118">
    <property type="protein sequence ID" value="CEH12089.1"/>
    <property type="molecule type" value="Genomic_DNA"/>
</dbReference>
<dbReference type="Proteomes" id="UP000054845">
    <property type="component" value="Unassembled WGS sequence"/>
</dbReference>
<evidence type="ECO:0000313" key="1">
    <source>
        <dbReference type="EMBL" id="CEH12089.1"/>
    </source>
</evidence>
<accession>A0A0P1BA42</accession>
<name>A0A0P1BA42_9BASI</name>
<dbReference type="AlphaFoldDB" id="A0A0P1BA42"/>
<organism evidence="1 2">
    <name type="scientific">Ceraceosorus bombacis</name>
    <dbReference type="NCBI Taxonomy" id="401625"/>
    <lineage>
        <taxon>Eukaryota</taxon>
        <taxon>Fungi</taxon>
        <taxon>Dikarya</taxon>
        <taxon>Basidiomycota</taxon>
        <taxon>Ustilaginomycotina</taxon>
        <taxon>Exobasidiomycetes</taxon>
        <taxon>Ceraceosorales</taxon>
        <taxon>Ceraceosoraceae</taxon>
        <taxon>Ceraceosorus</taxon>
    </lineage>
</organism>